<organism evidence="2 3">
    <name type="scientific">Desulforamulus aeronauticus DSM 10349</name>
    <dbReference type="NCBI Taxonomy" id="1121421"/>
    <lineage>
        <taxon>Bacteria</taxon>
        <taxon>Bacillati</taxon>
        <taxon>Bacillota</taxon>
        <taxon>Clostridia</taxon>
        <taxon>Eubacteriales</taxon>
        <taxon>Peptococcaceae</taxon>
        <taxon>Desulforamulus</taxon>
    </lineage>
</organism>
<dbReference type="InterPro" id="IPR012854">
    <property type="entry name" value="Cu_amine_oxidase-like_N"/>
</dbReference>
<dbReference type="Gene3D" id="3.30.457.10">
    <property type="entry name" value="Copper amine oxidase-like, N-terminal domain"/>
    <property type="match status" value="1"/>
</dbReference>
<dbReference type="Pfam" id="PF07833">
    <property type="entry name" value="Cu_amine_oxidN1"/>
    <property type="match status" value="1"/>
</dbReference>
<dbReference type="InterPro" id="IPR036582">
    <property type="entry name" value="Mao_N_sf"/>
</dbReference>
<dbReference type="STRING" id="1121421.SAMN02745123_02526"/>
<feature type="domain" description="Copper amine oxidase-like N-terminal" evidence="1">
    <location>
        <begin position="260"/>
        <end position="358"/>
    </location>
</feature>
<reference evidence="3" key="1">
    <citation type="submission" date="2016-11" db="EMBL/GenBank/DDBJ databases">
        <authorList>
            <person name="Varghese N."/>
            <person name="Submissions S."/>
        </authorList>
    </citation>
    <scope>NUCLEOTIDE SEQUENCE [LARGE SCALE GENOMIC DNA]</scope>
    <source>
        <strain evidence="3">DSM 10349</strain>
    </source>
</reference>
<keyword evidence="3" id="KW-1185">Reference proteome</keyword>
<dbReference type="EMBL" id="FRAR01000018">
    <property type="protein sequence ID" value="SHK62328.1"/>
    <property type="molecule type" value="Genomic_DNA"/>
</dbReference>
<protein>
    <submittedName>
        <fullName evidence="2">Copper amine oxidase N-terminal domain-containing protein</fullName>
    </submittedName>
</protein>
<dbReference type="AlphaFoldDB" id="A0A1M6TZS2"/>
<dbReference type="SUPFAM" id="SSF55383">
    <property type="entry name" value="Copper amine oxidase, domain N"/>
    <property type="match status" value="1"/>
</dbReference>
<name>A0A1M6TZS2_9FIRM</name>
<accession>A0A1M6TZS2</accession>
<evidence type="ECO:0000313" key="2">
    <source>
        <dbReference type="EMBL" id="SHK62328.1"/>
    </source>
</evidence>
<dbReference type="Proteomes" id="UP000183997">
    <property type="component" value="Unassembled WGS sequence"/>
</dbReference>
<dbReference type="OrthoDB" id="268113at2"/>
<gene>
    <name evidence="2" type="ORF">SAMN02745123_02526</name>
</gene>
<evidence type="ECO:0000313" key="3">
    <source>
        <dbReference type="Proteomes" id="UP000183997"/>
    </source>
</evidence>
<proteinExistence type="predicted"/>
<evidence type="ECO:0000259" key="1">
    <source>
        <dbReference type="Pfam" id="PF07833"/>
    </source>
</evidence>
<sequence length="372" mass="41614">MFAGEFSMGALFNTYLGGFFVRPFARLFLMFLCLLIVPPLAYADSPVTSTPFSNAYLDQPIVEEAKNFGQMTKEIAEYLKDSGNPLAIKAAVINALYNQQVWSERNQADIYAKYIYNKSVQELDMNTLSGEELYCLGYLTLLDQYRAPQKAIPYLEAALNKKPTSFTASITLAIARGQESWQDIWPLTAAVMEDLTLNQDMKPEAVEIIFSYLSLYQDASEQSEYLEQSAKSTQTFGQANDMKNIIDIITGEETAVTVYCNGLKINYDVPPVLDNSTNRTMVPFRKTFEALGALVWFDASSNSVYGRKGQILLRLPVGENKAFINGQQVALDAPSKITKKRTLVPLRFVSQALGYQVTPRLDGEVLNVYISN</sequence>